<evidence type="ECO:0000313" key="2">
    <source>
        <dbReference type="Proteomes" id="UP000254235"/>
    </source>
</evidence>
<gene>
    <name evidence="1" type="ORF">NCTC13043_02446</name>
</gene>
<dbReference type="OrthoDB" id="1073876at2"/>
<evidence type="ECO:0000313" key="1">
    <source>
        <dbReference type="EMBL" id="SUC37947.1"/>
    </source>
</evidence>
<name>A0A379GAD7_9BACT</name>
<dbReference type="AlphaFoldDB" id="A0A379GAD7"/>
<accession>A0A379GAD7</accession>
<sequence length="196" mass="23485">MQIDRFIYFTFTYLDTSLEQIKKYILEKWGSDDKYRIIDSPFQFNLYHLCPPKGGAHFEKLYFFTPKLCKNKCIMFSNYSDGLSSLIHVLTNDLKLKAYSFRISANNIPEALNEFSCIENGETLRTVYAMKDPKWKFYCEGEIQPFEEKEFYERKIIKQRLNKEILISYCVKLGIDIREDSFWKSQQSLFVERISW</sequence>
<protein>
    <submittedName>
        <fullName evidence="1">Uncharacterized protein</fullName>
    </submittedName>
</protein>
<proteinExistence type="predicted"/>
<reference evidence="1 2" key="1">
    <citation type="submission" date="2018-06" db="EMBL/GenBank/DDBJ databases">
        <authorList>
            <consortium name="Pathogen Informatics"/>
            <person name="Doyle S."/>
        </authorList>
    </citation>
    <scope>NUCLEOTIDE SEQUENCE [LARGE SCALE GENOMIC DNA]</scope>
    <source>
        <strain evidence="1 2">NCTC13043</strain>
    </source>
</reference>
<organism evidence="1 2">
    <name type="scientific">Prevotella pallens</name>
    <dbReference type="NCBI Taxonomy" id="60133"/>
    <lineage>
        <taxon>Bacteria</taxon>
        <taxon>Pseudomonadati</taxon>
        <taxon>Bacteroidota</taxon>
        <taxon>Bacteroidia</taxon>
        <taxon>Bacteroidales</taxon>
        <taxon>Prevotellaceae</taxon>
        <taxon>Prevotella</taxon>
    </lineage>
</organism>
<dbReference type="EMBL" id="UGTP01000005">
    <property type="protein sequence ID" value="SUC37947.1"/>
    <property type="molecule type" value="Genomic_DNA"/>
</dbReference>
<dbReference type="Proteomes" id="UP000254235">
    <property type="component" value="Unassembled WGS sequence"/>
</dbReference>